<evidence type="ECO:0000313" key="2">
    <source>
        <dbReference type="Proteomes" id="UP000030013"/>
    </source>
</evidence>
<dbReference type="InterPro" id="IPR036520">
    <property type="entry name" value="UPF0759_sf"/>
</dbReference>
<sequence length="33" mass="3874">MATLSQVPADFEFTMKAWQVITHESNSPTYRRM</sequence>
<protein>
    <submittedName>
        <fullName evidence="1">Uncharacterized protein</fullName>
    </submittedName>
</protein>
<dbReference type="AlphaFoldDB" id="A0A0A0JWT3"/>
<dbReference type="SUPFAM" id="SSF117396">
    <property type="entry name" value="TM1631-like"/>
    <property type="match status" value="1"/>
</dbReference>
<accession>A0A0A0JWT3</accession>
<gene>
    <name evidence="1" type="ORF">N801_08795</name>
</gene>
<dbReference type="Proteomes" id="UP000030013">
    <property type="component" value="Unassembled WGS sequence"/>
</dbReference>
<reference evidence="1 2" key="1">
    <citation type="submission" date="2013-08" db="EMBL/GenBank/DDBJ databases">
        <title>The genome sequence of Knoellia aerolata.</title>
        <authorList>
            <person name="Zhu W."/>
            <person name="Wang G."/>
        </authorList>
    </citation>
    <scope>NUCLEOTIDE SEQUENCE [LARGE SCALE GENOMIC DNA]</scope>
    <source>
        <strain evidence="1 2">DSM 18566</strain>
    </source>
</reference>
<evidence type="ECO:0000313" key="1">
    <source>
        <dbReference type="EMBL" id="KGN41169.1"/>
    </source>
</evidence>
<dbReference type="OrthoDB" id="9780310at2"/>
<dbReference type="Gene3D" id="3.20.20.410">
    <property type="entry name" value="Protein of unknown function UPF0759"/>
    <property type="match status" value="1"/>
</dbReference>
<dbReference type="eggNOG" id="COG1801">
    <property type="taxonomic scope" value="Bacteria"/>
</dbReference>
<name>A0A0A0JWT3_9MICO</name>
<dbReference type="EMBL" id="AVPL01000022">
    <property type="protein sequence ID" value="KGN41169.1"/>
    <property type="molecule type" value="Genomic_DNA"/>
</dbReference>
<dbReference type="STRING" id="1385519.N801_08795"/>
<keyword evidence="2" id="KW-1185">Reference proteome</keyword>
<organism evidence="1 2">
    <name type="scientific">Knoellia aerolata DSM 18566</name>
    <dbReference type="NCBI Taxonomy" id="1385519"/>
    <lineage>
        <taxon>Bacteria</taxon>
        <taxon>Bacillati</taxon>
        <taxon>Actinomycetota</taxon>
        <taxon>Actinomycetes</taxon>
        <taxon>Micrococcales</taxon>
        <taxon>Intrasporangiaceae</taxon>
        <taxon>Knoellia</taxon>
    </lineage>
</organism>
<proteinExistence type="predicted"/>
<comment type="caution">
    <text evidence="1">The sequence shown here is derived from an EMBL/GenBank/DDBJ whole genome shotgun (WGS) entry which is preliminary data.</text>
</comment>